<keyword evidence="6" id="KW-0010">Activator</keyword>
<keyword evidence="11" id="KW-1185">Reference proteome</keyword>
<evidence type="ECO:0000259" key="9">
    <source>
        <dbReference type="Pfam" id="PF20718"/>
    </source>
</evidence>
<dbReference type="OrthoDB" id="10018574at2759"/>
<dbReference type="PANTHER" id="PTHR13224">
    <property type="entry name" value="THYROID HORMONE RECEPTOR-ASSOCIATED PROTEIN-RELATED"/>
    <property type="match status" value="1"/>
</dbReference>
<dbReference type="InterPro" id="IPR048338">
    <property type="entry name" value="Mediator_Med16"/>
</dbReference>
<evidence type="ECO:0000256" key="1">
    <source>
        <dbReference type="ARBA" id="ARBA00004123"/>
    </source>
</evidence>
<reference evidence="10 11" key="1">
    <citation type="journal article" date="2019" name="Commun. Biol.">
        <title>The bagworm genome reveals a unique fibroin gene that provides high tensile strength.</title>
        <authorList>
            <person name="Kono N."/>
            <person name="Nakamura H."/>
            <person name="Ohtoshi R."/>
            <person name="Tomita M."/>
            <person name="Numata K."/>
            <person name="Arakawa K."/>
        </authorList>
    </citation>
    <scope>NUCLEOTIDE SEQUENCE [LARGE SCALE GENOMIC DNA]</scope>
</reference>
<comment type="subcellular location">
    <subcellularLocation>
        <location evidence="1">Nucleus</location>
    </subcellularLocation>
</comment>
<evidence type="ECO:0000256" key="3">
    <source>
        <dbReference type="ARBA" id="ARBA00022574"/>
    </source>
</evidence>
<protein>
    <submittedName>
        <fullName evidence="10">Mediator of RNA polymerase II transcription subunit 16</fullName>
    </submittedName>
</protein>
<organism evidence="10 11">
    <name type="scientific">Eumeta variegata</name>
    <name type="common">Bagworm moth</name>
    <name type="synonym">Eumeta japonica</name>
    <dbReference type="NCBI Taxonomy" id="151549"/>
    <lineage>
        <taxon>Eukaryota</taxon>
        <taxon>Metazoa</taxon>
        <taxon>Ecdysozoa</taxon>
        <taxon>Arthropoda</taxon>
        <taxon>Hexapoda</taxon>
        <taxon>Insecta</taxon>
        <taxon>Pterygota</taxon>
        <taxon>Neoptera</taxon>
        <taxon>Endopterygota</taxon>
        <taxon>Lepidoptera</taxon>
        <taxon>Glossata</taxon>
        <taxon>Ditrysia</taxon>
        <taxon>Tineoidea</taxon>
        <taxon>Psychidae</taxon>
        <taxon>Oiketicinae</taxon>
        <taxon>Eumeta</taxon>
    </lineage>
</organism>
<dbReference type="Pfam" id="PF20718">
    <property type="entry name" value="Med16_bridge"/>
    <property type="match status" value="1"/>
</dbReference>
<evidence type="ECO:0000256" key="2">
    <source>
        <dbReference type="ARBA" id="ARBA00006543"/>
    </source>
</evidence>
<keyword evidence="7" id="KW-0804">Transcription</keyword>
<feature type="domain" description="Mediator of RNA polymerase II transcription subunit 16 central helical bridge" evidence="9">
    <location>
        <begin position="512"/>
        <end position="670"/>
    </location>
</feature>
<name>A0A4C1ZEK9_EUMVA</name>
<accession>A0A4C1ZEK9</accession>
<keyword evidence="8" id="KW-0539">Nucleus</keyword>
<dbReference type="AlphaFoldDB" id="A0A4C1ZEK9"/>
<proteinExistence type="inferred from homology"/>
<dbReference type="GO" id="GO:0016592">
    <property type="term" value="C:mediator complex"/>
    <property type="evidence" value="ECO:0007669"/>
    <property type="project" value="TreeGrafter"/>
</dbReference>
<dbReference type="SUPFAM" id="SSF50978">
    <property type="entry name" value="WD40 repeat-like"/>
    <property type="match status" value="1"/>
</dbReference>
<dbReference type="EMBL" id="BGZK01001846">
    <property type="protein sequence ID" value="GBP87241.1"/>
    <property type="molecule type" value="Genomic_DNA"/>
</dbReference>
<evidence type="ECO:0000256" key="4">
    <source>
        <dbReference type="ARBA" id="ARBA00022737"/>
    </source>
</evidence>
<dbReference type="STRING" id="151549.A0A4C1ZEK9"/>
<evidence type="ECO:0000256" key="6">
    <source>
        <dbReference type="ARBA" id="ARBA00023159"/>
    </source>
</evidence>
<comment type="caution">
    <text evidence="10">The sequence shown here is derived from an EMBL/GenBank/DDBJ whole genome shotgun (WGS) entry which is preliminary data.</text>
</comment>
<dbReference type="Proteomes" id="UP000299102">
    <property type="component" value="Unassembled WGS sequence"/>
</dbReference>
<comment type="similarity">
    <text evidence="2">Belongs to the Mediator complex subunit 16 family.</text>
</comment>
<dbReference type="PANTHER" id="PTHR13224:SF6">
    <property type="entry name" value="MEDIATOR OF RNA POLYMERASE II TRANSCRIPTION SUBUNIT 16"/>
    <property type="match status" value="1"/>
</dbReference>
<dbReference type="InterPro" id="IPR048616">
    <property type="entry name" value="MED16_bridge"/>
</dbReference>
<evidence type="ECO:0000256" key="7">
    <source>
        <dbReference type="ARBA" id="ARBA00023163"/>
    </source>
</evidence>
<keyword evidence="4" id="KW-0677">Repeat</keyword>
<dbReference type="GO" id="GO:0045893">
    <property type="term" value="P:positive regulation of DNA-templated transcription"/>
    <property type="evidence" value="ECO:0007669"/>
    <property type="project" value="TreeGrafter"/>
</dbReference>
<dbReference type="InterPro" id="IPR036322">
    <property type="entry name" value="WD40_repeat_dom_sf"/>
</dbReference>
<evidence type="ECO:0000256" key="5">
    <source>
        <dbReference type="ARBA" id="ARBA00023015"/>
    </source>
</evidence>
<sequence length="682" mass="73262">MIFEAHGRSDPEVVKPICTISSANIIAFSSTTKLSDFDGDSWGGHVYICDLDTPWDSHHVTSTQSPITALEWDCEGKHLLVATSVGDVSVFGQRDYLLNDWMCLYTASFPGEFICKAILFHNGRRVVSVDKKVDSSATEKLQISRLTPTLRGFGNALVTPMALPVFMGGGDHLFFSDLHAPRSAIMGIACEGACVVTSTGLLCALVPPVTTSSEPPAGPSRTQTSILPPPQALTTMECLRATRDHIVAASFAHKNGNLLIATVCASPAINNMGSGRCVRCHLGSVRRSTTPAHAPHLAVQPLPSLYVTDDPGLPPSISWCIHEDGDCLLIGGAVLSLWKLMERAHHVHKLLAKGPVPGNTTSSGVQKPLDCFNTLAWQQMAIWSWETIGSGGGGGNAVCVSALRPSPPRALVATSRGVHLLYRDKLTHICSKQVVAGGGDILPVGTAAPKKAKYGTVIMNGSCATLCCVETSWNGGVAVVLDTHSQLHVYKVVQPCPDIPSPLYVQHFANGLEYALVAGYDYLDLLLALKPAAREPLYDRMTEWLSRQPVAFRQFYQSAWLNLRAALCRLMPNGQTRASELTSLQTLHSIWACVEAAVRPTELGEKGPLEALQSLLEDQPAAHIDLDKILVSLDAKELSCEPGTVCALRRVLERAADIALSLLAALSQHNLVLPSGQLHHHG</sequence>
<keyword evidence="3" id="KW-0853">WD repeat</keyword>
<evidence type="ECO:0000313" key="11">
    <source>
        <dbReference type="Proteomes" id="UP000299102"/>
    </source>
</evidence>
<evidence type="ECO:0000313" key="10">
    <source>
        <dbReference type="EMBL" id="GBP87241.1"/>
    </source>
</evidence>
<evidence type="ECO:0000256" key="8">
    <source>
        <dbReference type="ARBA" id="ARBA00023242"/>
    </source>
</evidence>
<keyword evidence="5" id="KW-0805">Transcription regulation</keyword>
<gene>
    <name evidence="10" type="primary">MED16</name>
    <name evidence="10" type="ORF">EVAR_102495_1</name>
</gene>